<protein>
    <recommendedName>
        <fullName evidence="3">AAA domain-containing protein</fullName>
    </recommendedName>
</protein>
<sequence>MLLGKSGGFVRLSKLAITNHTRVQDVQLEVRQHLVLVGPNDVGKSSILRCLNMILGASTAQVYGALTPDDVRDQSVPLVLEVDLQDFSEHDEGLFPDEINVIGDVKSITLRLEALFDAHGTLSVDRRAVGSGHMRQLSRPRDAIGWTLLSATAMSRDLREGRRSAVDDILEKVELGGEQADFDAIAAQAKSNCSVHLSSVSLRSGLADQALSGSAGNGRPG</sequence>
<evidence type="ECO:0008006" key="3">
    <source>
        <dbReference type="Google" id="ProtNLM"/>
    </source>
</evidence>
<name>A0ABQ6JCI4_9ACTN</name>
<comment type="caution">
    <text evidence="1">The sequence shown here is derived from an EMBL/GenBank/DDBJ whole genome shotgun (WGS) entry which is preliminary data.</text>
</comment>
<dbReference type="Gene3D" id="3.40.50.300">
    <property type="entry name" value="P-loop containing nucleotide triphosphate hydrolases"/>
    <property type="match status" value="1"/>
</dbReference>
<organism evidence="1 2">
    <name type="scientific">Angustibacter aerolatus</name>
    <dbReference type="NCBI Taxonomy" id="1162965"/>
    <lineage>
        <taxon>Bacteria</taxon>
        <taxon>Bacillati</taxon>
        <taxon>Actinomycetota</taxon>
        <taxon>Actinomycetes</taxon>
        <taxon>Kineosporiales</taxon>
        <taxon>Kineosporiaceae</taxon>
    </lineage>
</organism>
<accession>A0ABQ6JCI4</accession>
<evidence type="ECO:0000313" key="1">
    <source>
        <dbReference type="EMBL" id="GMA85873.1"/>
    </source>
</evidence>
<reference evidence="2" key="1">
    <citation type="journal article" date="2019" name="Int. J. Syst. Evol. Microbiol.">
        <title>The Global Catalogue of Microorganisms (GCM) 10K type strain sequencing project: providing services to taxonomists for standard genome sequencing and annotation.</title>
        <authorList>
            <consortium name="The Broad Institute Genomics Platform"/>
            <consortium name="The Broad Institute Genome Sequencing Center for Infectious Disease"/>
            <person name="Wu L."/>
            <person name="Ma J."/>
        </authorList>
    </citation>
    <scope>NUCLEOTIDE SEQUENCE [LARGE SCALE GENOMIC DNA]</scope>
    <source>
        <strain evidence="2">NBRC 108730</strain>
    </source>
</reference>
<dbReference type="InterPro" id="IPR027417">
    <property type="entry name" value="P-loop_NTPase"/>
</dbReference>
<evidence type="ECO:0000313" key="2">
    <source>
        <dbReference type="Proteomes" id="UP001157017"/>
    </source>
</evidence>
<dbReference type="EMBL" id="BSUZ01000001">
    <property type="protein sequence ID" value="GMA85873.1"/>
    <property type="molecule type" value="Genomic_DNA"/>
</dbReference>
<gene>
    <name evidence="1" type="ORF">GCM10025868_11230</name>
</gene>
<dbReference type="Proteomes" id="UP001157017">
    <property type="component" value="Unassembled WGS sequence"/>
</dbReference>
<keyword evidence="2" id="KW-1185">Reference proteome</keyword>
<proteinExistence type="predicted"/>
<dbReference type="SUPFAM" id="SSF52540">
    <property type="entry name" value="P-loop containing nucleoside triphosphate hydrolases"/>
    <property type="match status" value="1"/>
</dbReference>